<comment type="caution">
    <text evidence="1">The sequence shown here is derived from an EMBL/GenBank/DDBJ whole genome shotgun (WGS) entry which is preliminary data.</text>
</comment>
<gene>
    <name evidence="1" type="ORF">HNQ60_001194</name>
</gene>
<protein>
    <submittedName>
        <fullName evidence="1">Uncharacterized protein</fullName>
    </submittedName>
</protein>
<evidence type="ECO:0000313" key="2">
    <source>
        <dbReference type="Proteomes" id="UP000588068"/>
    </source>
</evidence>
<sequence length="140" mass="15544">MHGKTSNGLDRAAWNRRNLALENALADPSVVIVALPGIGTLKLPKKLFDQHLLQESSAGSTDGPAPAQLLDAAQLEARTGIPATWWMNQARERRIPFHKYGRYVRFDFAEVMGCEAFKRREVKTTGYPILGRNSDPDLNA</sequence>
<dbReference type="AlphaFoldDB" id="A0A841HJF3"/>
<dbReference type="Proteomes" id="UP000588068">
    <property type="component" value="Unassembled WGS sequence"/>
</dbReference>
<reference evidence="1 2" key="1">
    <citation type="submission" date="2020-08" db="EMBL/GenBank/DDBJ databases">
        <title>Genomic Encyclopedia of Type Strains, Phase IV (KMG-IV): sequencing the most valuable type-strain genomes for metagenomic binning, comparative biology and taxonomic classification.</title>
        <authorList>
            <person name="Goeker M."/>
        </authorList>
    </citation>
    <scope>NUCLEOTIDE SEQUENCE [LARGE SCALE GENOMIC DNA]</scope>
    <source>
        <strain evidence="1 2">DSM 26723</strain>
    </source>
</reference>
<proteinExistence type="predicted"/>
<dbReference type="RefSeq" id="WP_184330080.1">
    <property type="nucleotide sequence ID" value="NZ_JACHHZ010000001.1"/>
</dbReference>
<name>A0A841HJF3_9GAMM</name>
<organism evidence="1 2">
    <name type="scientific">Povalibacter uvarum</name>
    <dbReference type="NCBI Taxonomy" id="732238"/>
    <lineage>
        <taxon>Bacteria</taxon>
        <taxon>Pseudomonadati</taxon>
        <taxon>Pseudomonadota</taxon>
        <taxon>Gammaproteobacteria</taxon>
        <taxon>Steroidobacterales</taxon>
        <taxon>Steroidobacteraceae</taxon>
        <taxon>Povalibacter</taxon>
    </lineage>
</organism>
<keyword evidence="2" id="KW-1185">Reference proteome</keyword>
<dbReference type="EMBL" id="JACHHZ010000001">
    <property type="protein sequence ID" value="MBB6092348.1"/>
    <property type="molecule type" value="Genomic_DNA"/>
</dbReference>
<accession>A0A841HJF3</accession>
<evidence type="ECO:0000313" key="1">
    <source>
        <dbReference type="EMBL" id="MBB6092348.1"/>
    </source>
</evidence>